<dbReference type="AlphaFoldDB" id="A0A7R9BKN0"/>
<accession>A0A7R9BKN0</accession>
<dbReference type="Proteomes" id="UP000678499">
    <property type="component" value="Unassembled WGS sequence"/>
</dbReference>
<dbReference type="EMBL" id="OA882509">
    <property type="protein sequence ID" value="CAD7275745.1"/>
    <property type="molecule type" value="Genomic_DNA"/>
</dbReference>
<reference evidence="1" key="1">
    <citation type="submission" date="2020-11" db="EMBL/GenBank/DDBJ databases">
        <authorList>
            <person name="Tran Van P."/>
        </authorList>
    </citation>
    <scope>NUCLEOTIDE SEQUENCE</scope>
</reference>
<protein>
    <submittedName>
        <fullName evidence="1">Uncharacterized protein</fullName>
    </submittedName>
</protein>
<sequence length="257" mass="27871">MVICLVVTTDRGLMGSAPGTGGPGNATGLDNMASLDHCLSDIMRNDGAMQNHYRVVSGRAGPRSRATTTMLLLQLLARSERLFFLLCPHLDFFRGFLHHKTDRGLMGSAPGTGGPGNATGLDNMASLDHCLSDIMRNDGAMQNHYRVIDFGSTGRGEEEFALPEHCHQQAPPACETFVVQSSVEFMRIIFGQISANRSTALPSKDEAPFLQIFELFHSQPPKLAAVNENDGSTLEDLEATLGINTTLISRILREKLG</sequence>
<organism evidence="1">
    <name type="scientific">Notodromas monacha</name>
    <dbReference type="NCBI Taxonomy" id="399045"/>
    <lineage>
        <taxon>Eukaryota</taxon>
        <taxon>Metazoa</taxon>
        <taxon>Ecdysozoa</taxon>
        <taxon>Arthropoda</taxon>
        <taxon>Crustacea</taxon>
        <taxon>Oligostraca</taxon>
        <taxon>Ostracoda</taxon>
        <taxon>Podocopa</taxon>
        <taxon>Podocopida</taxon>
        <taxon>Cypridocopina</taxon>
        <taxon>Cypridoidea</taxon>
        <taxon>Cyprididae</taxon>
        <taxon>Notodromas</taxon>
    </lineage>
</organism>
<name>A0A7R9BKN0_9CRUS</name>
<keyword evidence="2" id="KW-1185">Reference proteome</keyword>
<dbReference type="EMBL" id="CAJPEX010000472">
    <property type="protein sequence ID" value="CAG0915897.1"/>
    <property type="molecule type" value="Genomic_DNA"/>
</dbReference>
<gene>
    <name evidence="1" type="ORF">NMOB1V02_LOCUS3534</name>
</gene>
<evidence type="ECO:0000313" key="1">
    <source>
        <dbReference type="EMBL" id="CAD7275745.1"/>
    </source>
</evidence>
<evidence type="ECO:0000313" key="2">
    <source>
        <dbReference type="Proteomes" id="UP000678499"/>
    </source>
</evidence>
<proteinExistence type="predicted"/>